<reference evidence="1 2" key="1">
    <citation type="submission" date="2019-08" db="EMBL/GenBank/DDBJ databases">
        <authorList>
            <person name="Dong K."/>
        </authorList>
    </citation>
    <scope>NUCLEOTIDE SEQUENCE [LARGE SCALE GENOMIC DNA]</scope>
    <source>
        <strain evidence="1 2">K-1</strain>
    </source>
</reference>
<evidence type="ECO:0000313" key="1">
    <source>
        <dbReference type="EMBL" id="TXK14377.1"/>
    </source>
</evidence>
<dbReference type="OrthoDB" id="9981133at2"/>
<comment type="caution">
    <text evidence="1">The sequence shown here is derived from an EMBL/GenBank/DDBJ whole genome shotgun (WGS) entry which is preliminary data.</text>
</comment>
<dbReference type="AlphaFoldDB" id="A0A5C8I5P1"/>
<keyword evidence="2" id="KW-1185">Reference proteome</keyword>
<gene>
    <name evidence="1" type="ORF">FVP74_07390</name>
</gene>
<name>A0A5C8I5P1_9MICO</name>
<dbReference type="EMBL" id="VRSX01000002">
    <property type="protein sequence ID" value="TXK14377.1"/>
    <property type="molecule type" value="Genomic_DNA"/>
</dbReference>
<dbReference type="RefSeq" id="WP_147051481.1">
    <property type="nucleotide sequence ID" value="NZ_BKAH01000022.1"/>
</dbReference>
<sequence>MERIRSVQESETVLDDAAVQAEIERYLTRCLDLLEAGGSGDLPRLTPEISDPDGRPLRLAAEFAITDAGDAAPSRVICPDGTNGDCWREQRTKGGRTYWVWVCNCY</sequence>
<dbReference type="Proteomes" id="UP000321949">
    <property type="component" value="Unassembled WGS sequence"/>
</dbReference>
<accession>A0A5C8I5P1</accession>
<proteinExistence type="predicted"/>
<protein>
    <submittedName>
        <fullName evidence="1">Uncharacterized protein</fullName>
    </submittedName>
</protein>
<evidence type="ECO:0000313" key="2">
    <source>
        <dbReference type="Proteomes" id="UP000321949"/>
    </source>
</evidence>
<organism evidence="1 2">
    <name type="scientific">Microbacterium saccharophilum</name>
    <dbReference type="NCBI Taxonomy" id="1213358"/>
    <lineage>
        <taxon>Bacteria</taxon>
        <taxon>Bacillati</taxon>
        <taxon>Actinomycetota</taxon>
        <taxon>Actinomycetes</taxon>
        <taxon>Micrococcales</taxon>
        <taxon>Microbacteriaceae</taxon>
        <taxon>Microbacterium</taxon>
    </lineage>
</organism>